<reference evidence="5 6" key="1">
    <citation type="submission" date="2015-04" db="EMBL/GenBank/DDBJ databases">
        <title>Lasius niger genome sequencing.</title>
        <authorList>
            <person name="Konorov E.A."/>
            <person name="Nikitin M.A."/>
            <person name="Kirill M.V."/>
            <person name="Chang P."/>
        </authorList>
    </citation>
    <scope>NUCLEOTIDE SEQUENCE [LARGE SCALE GENOMIC DNA]</scope>
    <source>
        <tissue evidence="5">Whole</tissue>
    </source>
</reference>
<dbReference type="GO" id="GO:0005524">
    <property type="term" value="F:ATP binding"/>
    <property type="evidence" value="ECO:0007669"/>
    <property type="project" value="UniProtKB-KW"/>
</dbReference>
<dbReference type="PROSITE" id="PS51221">
    <property type="entry name" value="TTL"/>
    <property type="match status" value="1"/>
</dbReference>
<evidence type="ECO:0000313" key="5">
    <source>
        <dbReference type="EMBL" id="KMR05395.1"/>
    </source>
</evidence>
<sequence>MDVIAYNQHETSSIASSSDGAETQYDEESVPDLDVDGDLLSIDGDKQNKLPFRRSLFDNVAPYIVFQSFDCKISPVLPYEVTRHLKWHLSTITPIIVRRTVVNSGYRVMKKCQNWCGTWGKHMKSACYKSLKQSQKVNHFPGTFQIGRKDRLSRNLSRMMIKHGKREFGFVPRTYVLPQDMRLFRQVWEKNGGKEKWIIKPPASARGTGIRVVHRWSQIPKKRAVVVQQYLSRPLLIRGAKFDLRLYVLVTSINPLKIYIYPDGLARFASVKYNDDINYLSDRFMHLTNYSINKTSATYTSNDCADSSTGHKWTLRTLWSYLEQENMNIAKIWASIKDIVIKTMIAGESPINTLTRTNTTSRYCCYELFGIDILLDENRKPWLLEVNISPSLQSSSPLDIAVKGPLIKNVFNIAGYQLPACIPSEEAEKLAQRYQLDLVCQDYRLHRITLSYQERHKQLLYANLRNREDYLDEIIEDLTPDDVRYLITYEDELTQLGRFEKIFPTTTSHQYLQYFDVPRYYNMLFDAWEAKYGDNRDEGITRLQKLCKTKYHLEQVF</sequence>
<evidence type="ECO:0000256" key="3">
    <source>
        <dbReference type="ARBA" id="ARBA00022840"/>
    </source>
</evidence>
<dbReference type="EMBL" id="LBMM01000001">
    <property type="protein sequence ID" value="KMR05395.1"/>
    <property type="molecule type" value="Genomic_DNA"/>
</dbReference>
<keyword evidence="2" id="KW-0547">Nucleotide-binding</keyword>
<dbReference type="Pfam" id="PF03133">
    <property type="entry name" value="TTL"/>
    <property type="match status" value="1"/>
</dbReference>
<dbReference type="Gene3D" id="3.30.470.20">
    <property type="entry name" value="ATP-grasp fold, B domain"/>
    <property type="match status" value="1"/>
</dbReference>
<dbReference type="PANTHER" id="PTHR12241:SF162">
    <property type="entry name" value="TUBULIN MONOGLUTAMYLASE TTLL4"/>
    <property type="match status" value="1"/>
</dbReference>
<organism evidence="5 6">
    <name type="scientific">Lasius niger</name>
    <name type="common">Black garden ant</name>
    <dbReference type="NCBI Taxonomy" id="67767"/>
    <lineage>
        <taxon>Eukaryota</taxon>
        <taxon>Metazoa</taxon>
        <taxon>Ecdysozoa</taxon>
        <taxon>Arthropoda</taxon>
        <taxon>Hexapoda</taxon>
        <taxon>Insecta</taxon>
        <taxon>Pterygota</taxon>
        <taxon>Neoptera</taxon>
        <taxon>Endopterygota</taxon>
        <taxon>Hymenoptera</taxon>
        <taxon>Apocrita</taxon>
        <taxon>Aculeata</taxon>
        <taxon>Formicoidea</taxon>
        <taxon>Formicidae</taxon>
        <taxon>Formicinae</taxon>
        <taxon>Lasius</taxon>
        <taxon>Lasius</taxon>
    </lineage>
</organism>
<name>A0A0J7LBF4_LASNI</name>
<protein>
    <submittedName>
        <fullName evidence="5">Tubulin polyglutamylase ttll4</fullName>
    </submittedName>
</protein>
<dbReference type="STRING" id="67767.A0A0J7LBF4"/>
<keyword evidence="1" id="KW-0436">Ligase</keyword>
<gene>
    <name evidence="5" type="ORF">RF55_2</name>
</gene>
<evidence type="ECO:0000256" key="2">
    <source>
        <dbReference type="ARBA" id="ARBA00022741"/>
    </source>
</evidence>
<dbReference type="Proteomes" id="UP000036403">
    <property type="component" value="Unassembled WGS sequence"/>
</dbReference>
<keyword evidence="6" id="KW-1185">Reference proteome</keyword>
<dbReference type="GO" id="GO:0015631">
    <property type="term" value="F:tubulin binding"/>
    <property type="evidence" value="ECO:0007669"/>
    <property type="project" value="TreeGrafter"/>
</dbReference>
<dbReference type="AlphaFoldDB" id="A0A0J7LBF4"/>
<keyword evidence="3" id="KW-0067">ATP-binding</keyword>
<accession>A0A0J7LBF4</accession>
<proteinExistence type="predicted"/>
<dbReference type="GO" id="GO:0000226">
    <property type="term" value="P:microtubule cytoskeleton organization"/>
    <property type="evidence" value="ECO:0007669"/>
    <property type="project" value="TreeGrafter"/>
</dbReference>
<feature type="region of interest" description="Disordered" evidence="4">
    <location>
        <begin position="1"/>
        <end position="28"/>
    </location>
</feature>
<dbReference type="InterPro" id="IPR004344">
    <property type="entry name" value="TTL/TTLL_fam"/>
</dbReference>
<dbReference type="OrthoDB" id="202825at2759"/>
<comment type="caution">
    <text evidence="5">The sequence shown here is derived from an EMBL/GenBank/DDBJ whole genome shotgun (WGS) entry which is preliminary data.</text>
</comment>
<evidence type="ECO:0000313" key="6">
    <source>
        <dbReference type="Proteomes" id="UP000036403"/>
    </source>
</evidence>
<evidence type="ECO:0000256" key="1">
    <source>
        <dbReference type="ARBA" id="ARBA00022598"/>
    </source>
</evidence>
<dbReference type="GO" id="GO:0036064">
    <property type="term" value="C:ciliary basal body"/>
    <property type="evidence" value="ECO:0007669"/>
    <property type="project" value="TreeGrafter"/>
</dbReference>
<evidence type="ECO:0000256" key="4">
    <source>
        <dbReference type="SAM" id="MobiDB-lite"/>
    </source>
</evidence>
<dbReference type="SUPFAM" id="SSF56059">
    <property type="entry name" value="Glutathione synthetase ATP-binding domain-like"/>
    <property type="match status" value="1"/>
</dbReference>
<dbReference type="PaxDb" id="67767-A0A0J7LBF4"/>
<dbReference type="GO" id="GO:0070740">
    <property type="term" value="F:tubulin-glutamic acid ligase activity"/>
    <property type="evidence" value="ECO:0007669"/>
    <property type="project" value="TreeGrafter"/>
</dbReference>
<dbReference type="PANTHER" id="PTHR12241">
    <property type="entry name" value="TUBULIN POLYGLUTAMYLASE"/>
    <property type="match status" value="1"/>
</dbReference>
<feature type="compositionally biased region" description="Polar residues" evidence="4">
    <location>
        <begin position="8"/>
        <end position="21"/>
    </location>
</feature>